<proteinExistence type="predicted"/>
<dbReference type="OrthoDB" id="3257768at2759"/>
<evidence type="ECO:0000313" key="3">
    <source>
        <dbReference type="Proteomes" id="UP000717328"/>
    </source>
</evidence>
<accession>A0A9P7GL18</accession>
<evidence type="ECO:0000256" key="1">
    <source>
        <dbReference type="SAM" id="MobiDB-lite"/>
    </source>
</evidence>
<reference evidence="2" key="1">
    <citation type="submission" date="2021-02" db="EMBL/GenBank/DDBJ databases">
        <authorList>
            <person name="Nieuwenhuis M."/>
            <person name="Van De Peppel L.J.J."/>
        </authorList>
    </citation>
    <scope>NUCLEOTIDE SEQUENCE</scope>
    <source>
        <strain evidence="2">D49</strain>
    </source>
</reference>
<reference evidence="2" key="2">
    <citation type="submission" date="2021-10" db="EMBL/GenBank/DDBJ databases">
        <title>Phylogenomics reveals ancestral predisposition of the termite-cultivated fungus Termitomyces towards a domesticated lifestyle.</title>
        <authorList>
            <person name="Auxier B."/>
            <person name="Grum-Grzhimaylo A."/>
            <person name="Cardenas M.E."/>
            <person name="Lodge J.D."/>
            <person name="Laessoe T."/>
            <person name="Pedersen O."/>
            <person name="Smith M.E."/>
            <person name="Kuyper T.W."/>
            <person name="Franco-Molano E.A."/>
            <person name="Baroni T.J."/>
            <person name="Aanen D.K."/>
        </authorList>
    </citation>
    <scope>NUCLEOTIDE SEQUENCE</scope>
    <source>
        <strain evidence="2">D49</strain>
    </source>
</reference>
<name>A0A9P7GL18_9AGAR</name>
<evidence type="ECO:0000313" key="2">
    <source>
        <dbReference type="EMBL" id="KAG5651245.1"/>
    </source>
</evidence>
<dbReference type="AlphaFoldDB" id="A0A9P7GL18"/>
<feature type="non-terminal residue" evidence="2">
    <location>
        <position position="139"/>
    </location>
</feature>
<keyword evidence="3" id="KW-1185">Reference proteome</keyword>
<feature type="region of interest" description="Disordered" evidence="1">
    <location>
        <begin position="1"/>
        <end position="20"/>
    </location>
</feature>
<protein>
    <submittedName>
        <fullName evidence="2">Uncharacterized protein</fullName>
    </submittedName>
</protein>
<gene>
    <name evidence="2" type="ORF">H0H81_009341</name>
</gene>
<dbReference type="Proteomes" id="UP000717328">
    <property type="component" value="Unassembled WGS sequence"/>
</dbReference>
<dbReference type="EMBL" id="JABCKI010000272">
    <property type="protein sequence ID" value="KAG5651245.1"/>
    <property type="molecule type" value="Genomic_DNA"/>
</dbReference>
<organism evidence="2 3">
    <name type="scientific">Sphagnurus paluster</name>
    <dbReference type="NCBI Taxonomy" id="117069"/>
    <lineage>
        <taxon>Eukaryota</taxon>
        <taxon>Fungi</taxon>
        <taxon>Dikarya</taxon>
        <taxon>Basidiomycota</taxon>
        <taxon>Agaricomycotina</taxon>
        <taxon>Agaricomycetes</taxon>
        <taxon>Agaricomycetidae</taxon>
        <taxon>Agaricales</taxon>
        <taxon>Tricholomatineae</taxon>
        <taxon>Lyophyllaceae</taxon>
        <taxon>Sphagnurus</taxon>
    </lineage>
</organism>
<comment type="caution">
    <text evidence="2">The sequence shown here is derived from an EMBL/GenBank/DDBJ whole genome shotgun (WGS) entry which is preliminary data.</text>
</comment>
<sequence>MASSTREMGPGSRRDTLDDHFGDRNWAKITQLCRTKTFIRKSKEALESRNEYVDAFIEFDAALPEPSTKAWTILCQAWEADRSQTNPFANLNTVFSDSEVRLQLAQEDADAIARGERLIVHEKISSAMMIQQGLEIEDI</sequence>